<comment type="caution">
    <text evidence="2">The sequence shown here is derived from an EMBL/GenBank/DDBJ whole genome shotgun (WGS) entry which is preliminary data.</text>
</comment>
<dbReference type="EMBL" id="CAJNJA010040586">
    <property type="protein sequence ID" value="CAE7767265.1"/>
    <property type="molecule type" value="Genomic_DNA"/>
</dbReference>
<dbReference type="AlphaFoldDB" id="A0A812Y4W2"/>
<gene>
    <name evidence="2" type="primary">RANGAP1</name>
    <name evidence="2" type="ORF">SNEC2469_LOCUS22388</name>
</gene>
<feature type="non-terminal residue" evidence="2">
    <location>
        <position position="1"/>
    </location>
</feature>
<dbReference type="Gene3D" id="3.80.10.10">
    <property type="entry name" value="Ribonuclease Inhibitor"/>
    <property type="match status" value="1"/>
</dbReference>
<evidence type="ECO:0000256" key="1">
    <source>
        <dbReference type="SAM" id="MobiDB-lite"/>
    </source>
</evidence>
<dbReference type="Proteomes" id="UP000601435">
    <property type="component" value="Unassembled WGS sequence"/>
</dbReference>
<organism evidence="2 3">
    <name type="scientific">Symbiodinium necroappetens</name>
    <dbReference type="NCBI Taxonomy" id="1628268"/>
    <lineage>
        <taxon>Eukaryota</taxon>
        <taxon>Sar</taxon>
        <taxon>Alveolata</taxon>
        <taxon>Dinophyceae</taxon>
        <taxon>Suessiales</taxon>
        <taxon>Symbiodiniaceae</taxon>
        <taxon>Symbiodinium</taxon>
    </lineage>
</organism>
<keyword evidence="3" id="KW-1185">Reference proteome</keyword>
<evidence type="ECO:0000313" key="2">
    <source>
        <dbReference type="EMBL" id="CAE7767265.1"/>
    </source>
</evidence>
<feature type="region of interest" description="Disordered" evidence="1">
    <location>
        <begin position="1"/>
        <end position="47"/>
    </location>
</feature>
<accession>A0A812Y4W2</accession>
<proteinExistence type="predicted"/>
<protein>
    <submittedName>
        <fullName evidence="2">RANGAP1 protein</fullName>
    </submittedName>
</protein>
<sequence length="277" mass="30988">MNQAEDDAEFMPSQRRRGRNELQDSGFMSDKSSYRGPSTAASHPAEMSSGLNLSFGFTPMQFEKIDLRGNHKPGPGREGMGLSEHAIESLVLSVDNITHLDLRGNRLNAAFGWKLIKAMKKKYLNLEFCNGIPLRALRMNSIQVLDLSPRASHVGMPWAEDSKEAAVEFANRGMYGIEVVGAIFLAHFLRLNTSLISFNFRLNHVEKDGAKALAQSLLGNAQTLLQTVNTMGPTKMKPGINFSHFKTGQLTMVDLSKRGMDDDDFVFLEEWLRRYDC</sequence>
<dbReference type="SUPFAM" id="SSF52047">
    <property type="entry name" value="RNI-like"/>
    <property type="match status" value="1"/>
</dbReference>
<evidence type="ECO:0000313" key="3">
    <source>
        <dbReference type="Proteomes" id="UP000601435"/>
    </source>
</evidence>
<dbReference type="InterPro" id="IPR032675">
    <property type="entry name" value="LRR_dom_sf"/>
</dbReference>
<name>A0A812Y4W2_9DINO</name>
<reference evidence="2" key="1">
    <citation type="submission" date="2021-02" db="EMBL/GenBank/DDBJ databases">
        <authorList>
            <person name="Dougan E. K."/>
            <person name="Rhodes N."/>
            <person name="Thang M."/>
            <person name="Chan C."/>
        </authorList>
    </citation>
    <scope>NUCLEOTIDE SEQUENCE</scope>
</reference>